<protein>
    <recommendedName>
        <fullName evidence="10">Acetohydroxy-acid isomeroreductase</fullName>
    </recommendedName>
</protein>
<dbReference type="Proteomes" id="UP000178606">
    <property type="component" value="Unassembled WGS sequence"/>
</dbReference>
<name>A0A1F6CZS7_HANXR</name>
<dbReference type="GO" id="GO:0009097">
    <property type="term" value="P:isoleucine biosynthetic process"/>
    <property type="evidence" value="ECO:0007669"/>
    <property type="project" value="UniProtKB-UniRule"/>
</dbReference>
<comment type="pathway">
    <text evidence="2">Amino-acid biosynthesis; L-valine biosynthesis; L-valine from pyruvate: step 2/4.</text>
</comment>
<dbReference type="PROSITE" id="PS51850">
    <property type="entry name" value="KARI_N"/>
    <property type="match status" value="1"/>
</dbReference>
<dbReference type="PROSITE" id="PS51851">
    <property type="entry name" value="KARI_C"/>
    <property type="match status" value="1"/>
</dbReference>
<keyword evidence="9 11" id="KW-0100">Branched-chain amino acid biosynthesis</keyword>
<dbReference type="InterPro" id="IPR013116">
    <property type="entry name" value="KARI_N"/>
</dbReference>
<dbReference type="InterPro" id="IPR036291">
    <property type="entry name" value="NAD(P)-bd_dom_sf"/>
</dbReference>
<comment type="cofactor">
    <cofactor evidence="1">
        <name>Mg(2+)</name>
        <dbReference type="ChEBI" id="CHEBI:18420"/>
    </cofactor>
</comment>
<dbReference type="GO" id="GO:0004455">
    <property type="term" value="F:ketol-acid reductoisomerase activity"/>
    <property type="evidence" value="ECO:0007669"/>
    <property type="project" value="UniProtKB-UniRule"/>
</dbReference>
<dbReference type="EMBL" id="MFKF01000099">
    <property type="protein sequence ID" value="OGG54645.1"/>
    <property type="molecule type" value="Genomic_DNA"/>
</dbReference>
<accession>A0A1F6CZS7</accession>
<feature type="domain" description="KARI C-terminal knotted" evidence="13">
    <location>
        <begin position="222"/>
        <end position="364"/>
    </location>
</feature>
<evidence type="ECO:0000256" key="5">
    <source>
        <dbReference type="ARBA" id="ARBA00022605"/>
    </source>
</evidence>
<evidence type="ECO:0000256" key="2">
    <source>
        <dbReference type="ARBA" id="ARBA00004864"/>
    </source>
</evidence>
<organism evidence="14 15">
    <name type="scientific">Handelsmanbacteria sp. (strain RIFCSPLOWO2_12_FULL_64_10)</name>
    <dbReference type="NCBI Taxonomy" id="1817868"/>
    <lineage>
        <taxon>Bacteria</taxon>
        <taxon>Candidatus Handelsmaniibacteriota</taxon>
    </lineage>
</organism>
<dbReference type="PANTHER" id="PTHR21371">
    <property type="entry name" value="KETOL-ACID REDUCTOISOMERASE, MITOCHONDRIAL"/>
    <property type="match status" value="1"/>
</dbReference>
<dbReference type="GO" id="GO:0009099">
    <property type="term" value="P:L-valine biosynthetic process"/>
    <property type="evidence" value="ECO:0007669"/>
    <property type="project" value="UniProtKB-UniRule"/>
</dbReference>
<proteinExistence type="inferred from homology"/>
<reference evidence="14 15" key="1">
    <citation type="journal article" date="2016" name="Nat. Commun.">
        <title>Thousands of microbial genomes shed light on interconnected biogeochemical processes in an aquifer system.</title>
        <authorList>
            <person name="Anantharaman K."/>
            <person name="Brown C.T."/>
            <person name="Hug L.A."/>
            <person name="Sharon I."/>
            <person name="Castelle C.J."/>
            <person name="Probst A.J."/>
            <person name="Thomas B.C."/>
            <person name="Singh A."/>
            <person name="Wilkins M.J."/>
            <person name="Karaoz U."/>
            <person name="Brodie E.L."/>
            <person name="Williams K.H."/>
            <person name="Hubbard S.S."/>
            <person name="Banfield J.F."/>
        </authorList>
    </citation>
    <scope>NUCLEOTIDE SEQUENCE [LARGE SCALE GENOMIC DNA]</scope>
    <source>
        <strain evidence="15">RIFCSPLOWO2_12_FULL_64_10</strain>
    </source>
</reference>
<keyword evidence="7 11" id="KW-0460">Magnesium</keyword>
<evidence type="ECO:0000256" key="8">
    <source>
        <dbReference type="ARBA" id="ARBA00023002"/>
    </source>
</evidence>
<evidence type="ECO:0000256" key="11">
    <source>
        <dbReference type="PROSITE-ProRule" id="PRU01198"/>
    </source>
</evidence>
<evidence type="ECO:0000256" key="4">
    <source>
        <dbReference type="ARBA" id="ARBA00010318"/>
    </source>
</evidence>
<evidence type="ECO:0000256" key="7">
    <source>
        <dbReference type="ARBA" id="ARBA00022842"/>
    </source>
</evidence>
<gene>
    <name evidence="14" type="ORF">A3F84_13780</name>
</gene>
<sequence length="491" mass="53228">MGLNFDSRVFEKKALNLAGTQEHVVRGGRDLFKLLPKAFEGIRQIGVIGWGSQGPAQAQNLRDSLGGTSIRVKVGLRPGSKSVEAAEAAGFTEGNGTLGEMYSVIAESDLVLLLIADAALADSFKDIFPRLKPGATLGLSHGFLLGYMKTVGARFPENVNVIAVCPKGMGPSVRRLYEQGREVNGAGINASFAVEQDVNGKATDYALGWSIALGAPSTFQTTLEKEYLSDIFGERGILLGAVHGIVESLFRRYLDRGMSEEDAFLHSCESITGPISKGISRSGILGIYGGLDEAGRAEFRRAYCAAYHPAADILLEIYEDVANGNELRSVVAAVRRHSRYPMGKIDGARTWRVGERVRAGRVESQIPLNPFTAGVYCATMMAQVDLLAEKGHSWSEIANESVIEAVDSLNPYMHFRGVSYMIDNCSTTARLGARKWAPRFDYNLTQQAYVAVDNGERLDEGLFDRFLTHSVHPVLEVCAALRPSVDISVVG</sequence>
<feature type="domain" description="KARI N-terminal Rossmann" evidence="12">
    <location>
        <begin position="25"/>
        <end position="221"/>
    </location>
</feature>
<dbReference type="InterPro" id="IPR000506">
    <property type="entry name" value="KARI_C"/>
</dbReference>
<comment type="caution">
    <text evidence="14">The sequence shown here is derived from an EMBL/GenBank/DDBJ whole genome shotgun (WGS) entry which is preliminary data.</text>
</comment>
<evidence type="ECO:0000256" key="9">
    <source>
        <dbReference type="ARBA" id="ARBA00023304"/>
    </source>
</evidence>
<evidence type="ECO:0000313" key="14">
    <source>
        <dbReference type="EMBL" id="OGG54645.1"/>
    </source>
</evidence>
<feature type="binding site" evidence="11">
    <location>
        <position position="234"/>
    </location>
    <ligand>
        <name>Mg(2+)</name>
        <dbReference type="ChEBI" id="CHEBI:18420"/>
        <label>1</label>
    </ligand>
</feature>
<keyword evidence="8 11" id="KW-0560">Oxidoreductase</keyword>
<dbReference type="SUPFAM" id="SSF51735">
    <property type="entry name" value="NAD(P)-binding Rossmann-fold domains"/>
    <property type="match status" value="1"/>
</dbReference>
<evidence type="ECO:0000259" key="12">
    <source>
        <dbReference type="PROSITE" id="PS51850"/>
    </source>
</evidence>
<dbReference type="SUPFAM" id="SSF48179">
    <property type="entry name" value="6-phosphogluconate dehydrogenase C-terminal domain-like"/>
    <property type="match status" value="1"/>
</dbReference>
<dbReference type="AlphaFoldDB" id="A0A1F6CZS7"/>
<evidence type="ECO:0000256" key="3">
    <source>
        <dbReference type="ARBA" id="ARBA00004885"/>
    </source>
</evidence>
<dbReference type="Gene3D" id="1.10.1040.10">
    <property type="entry name" value="N-(1-d-carboxylethyl)-l-norvaline Dehydrogenase, domain 2"/>
    <property type="match status" value="1"/>
</dbReference>
<comment type="pathway">
    <text evidence="3">Amino-acid biosynthesis; L-isoleucine biosynthesis; L-isoleucine from 2-oxobutanoate: step 2/4.</text>
</comment>
<dbReference type="GO" id="GO:0046872">
    <property type="term" value="F:metal ion binding"/>
    <property type="evidence" value="ECO:0007669"/>
    <property type="project" value="UniProtKB-UniRule"/>
</dbReference>
<evidence type="ECO:0000256" key="1">
    <source>
        <dbReference type="ARBA" id="ARBA00001946"/>
    </source>
</evidence>
<evidence type="ECO:0000313" key="15">
    <source>
        <dbReference type="Proteomes" id="UP000178606"/>
    </source>
</evidence>
<dbReference type="UniPathway" id="UPA00049">
    <property type="reaction ID" value="UER00060"/>
</dbReference>
<dbReference type="InterPro" id="IPR013023">
    <property type="entry name" value="KARI"/>
</dbReference>
<dbReference type="InterPro" id="IPR013328">
    <property type="entry name" value="6PGD_dom2"/>
</dbReference>
<keyword evidence="5 11" id="KW-0028">Amino-acid biosynthesis</keyword>
<evidence type="ECO:0000256" key="10">
    <source>
        <dbReference type="ARBA" id="ARBA00032744"/>
    </source>
</evidence>
<dbReference type="Pfam" id="PF01450">
    <property type="entry name" value="KARI_C"/>
    <property type="match status" value="1"/>
</dbReference>
<feature type="binding site" evidence="11">
    <location>
        <position position="230"/>
    </location>
    <ligand>
        <name>Mg(2+)</name>
        <dbReference type="ChEBI" id="CHEBI:18420"/>
        <label>1</label>
    </ligand>
</feature>
<keyword evidence="14" id="KW-0413">Isomerase</keyword>
<dbReference type="InterPro" id="IPR008927">
    <property type="entry name" value="6-PGluconate_DH-like_C_sf"/>
</dbReference>
<dbReference type="Gene3D" id="3.40.50.720">
    <property type="entry name" value="NAD(P)-binding Rossmann-like Domain"/>
    <property type="match status" value="1"/>
</dbReference>
<evidence type="ECO:0000256" key="6">
    <source>
        <dbReference type="ARBA" id="ARBA00022723"/>
    </source>
</evidence>
<dbReference type="UniPathway" id="UPA00047">
    <property type="reaction ID" value="UER00056"/>
</dbReference>
<dbReference type="Pfam" id="PF07991">
    <property type="entry name" value="KARI_N"/>
    <property type="match status" value="1"/>
</dbReference>
<dbReference type="GO" id="GO:0016853">
    <property type="term" value="F:isomerase activity"/>
    <property type="evidence" value="ECO:0007669"/>
    <property type="project" value="UniProtKB-KW"/>
</dbReference>
<comment type="caution">
    <text evidence="11">Lacks conserved residue(s) required for the propagation of feature annotation.</text>
</comment>
<comment type="similarity">
    <text evidence="4 11">Belongs to the ketol-acid reductoisomerase family.</text>
</comment>
<dbReference type="PANTHER" id="PTHR21371:SF1">
    <property type="entry name" value="KETOL-ACID REDUCTOISOMERASE, MITOCHONDRIAL"/>
    <property type="match status" value="1"/>
</dbReference>
<feature type="binding site" evidence="11">
    <location>
        <position position="230"/>
    </location>
    <ligand>
        <name>Mg(2+)</name>
        <dbReference type="ChEBI" id="CHEBI:18420"/>
        <label>2</label>
    </ligand>
</feature>
<evidence type="ECO:0000259" key="13">
    <source>
        <dbReference type="PROSITE" id="PS51851"/>
    </source>
</evidence>
<keyword evidence="6 11" id="KW-0479">Metal-binding</keyword>